<comment type="subunit">
    <text evidence="1">Heterotrimer of A, B and C subunits.</text>
</comment>
<keyword evidence="3" id="KW-1185">Reference proteome</keyword>
<dbReference type="PANTHER" id="PTHR15004:SF0">
    <property type="entry name" value="GLUTAMYL-TRNA(GLN) AMIDOTRANSFERASE SUBUNIT C, MITOCHONDRIAL"/>
    <property type="match status" value="1"/>
</dbReference>
<proteinExistence type="inferred from homology"/>
<dbReference type="Gene3D" id="1.10.20.60">
    <property type="entry name" value="Glu-tRNAGln amidotransferase C subunit, N-terminal domain"/>
    <property type="match status" value="1"/>
</dbReference>
<evidence type="ECO:0000313" key="2">
    <source>
        <dbReference type="EMBL" id="MCG5031187.1"/>
    </source>
</evidence>
<dbReference type="RefSeq" id="WP_237978878.1">
    <property type="nucleotide sequence ID" value="NZ_JAKNCT010000007.1"/>
</dbReference>
<sequence length="96" mass="10924">MSLSKEDVLHIAHLAHIDLSEAQIAKMQCELNDIFEMIEQIRAVNTDGIEPMLHPMDGEERLREDVVAEEDIRQAAFENAPEVSDSMFLVPQYVES</sequence>
<dbReference type="InterPro" id="IPR003837">
    <property type="entry name" value="GatC"/>
</dbReference>
<dbReference type="HAMAP" id="MF_00122">
    <property type="entry name" value="GatC"/>
    <property type="match status" value="1"/>
</dbReference>
<dbReference type="EMBL" id="JAKNCT010000007">
    <property type="protein sequence ID" value="MCG5031187.1"/>
    <property type="molecule type" value="Genomic_DNA"/>
</dbReference>
<comment type="catalytic activity">
    <reaction evidence="1">
        <text>L-aspartyl-tRNA(Asn) + L-glutamine + ATP + H2O = L-asparaginyl-tRNA(Asn) + L-glutamate + ADP + phosphate + 2 H(+)</text>
        <dbReference type="Rhea" id="RHEA:14513"/>
        <dbReference type="Rhea" id="RHEA-COMP:9674"/>
        <dbReference type="Rhea" id="RHEA-COMP:9677"/>
        <dbReference type="ChEBI" id="CHEBI:15377"/>
        <dbReference type="ChEBI" id="CHEBI:15378"/>
        <dbReference type="ChEBI" id="CHEBI:29985"/>
        <dbReference type="ChEBI" id="CHEBI:30616"/>
        <dbReference type="ChEBI" id="CHEBI:43474"/>
        <dbReference type="ChEBI" id="CHEBI:58359"/>
        <dbReference type="ChEBI" id="CHEBI:78515"/>
        <dbReference type="ChEBI" id="CHEBI:78516"/>
        <dbReference type="ChEBI" id="CHEBI:456216"/>
    </reaction>
</comment>
<keyword evidence="1" id="KW-0436">Ligase</keyword>
<dbReference type="NCBIfam" id="TIGR00135">
    <property type="entry name" value="gatC"/>
    <property type="match status" value="1"/>
</dbReference>
<dbReference type="PANTHER" id="PTHR15004">
    <property type="entry name" value="GLUTAMYL-TRNA(GLN) AMIDOTRANSFERASE SUBUNIT C, MITOCHONDRIAL"/>
    <property type="match status" value="1"/>
</dbReference>
<dbReference type="SUPFAM" id="SSF141000">
    <property type="entry name" value="Glu-tRNAGln amidotransferase C subunit"/>
    <property type="match status" value="1"/>
</dbReference>
<evidence type="ECO:0000313" key="3">
    <source>
        <dbReference type="Proteomes" id="UP001297600"/>
    </source>
</evidence>
<gene>
    <name evidence="1 2" type="primary">gatC</name>
    <name evidence="2" type="ORF">MAF45_06990</name>
</gene>
<comment type="caution">
    <text evidence="2">The sequence shown here is derived from an EMBL/GenBank/DDBJ whole genome shotgun (WGS) entry which is preliminary data.</text>
</comment>
<protein>
    <recommendedName>
        <fullName evidence="1">Aspartyl/glutamyl-tRNA(Asn/Gln) amidotransferase subunit C</fullName>
        <shortName evidence="1">Asp/Glu-ADT subunit C</shortName>
        <ecNumber evidence="1">6.3.5.-</ecNumber>
    </recommendedName>
</protein>
<accession>A0ABS9MRN6</accession>
<dbReference type="Proteomes" id="UP001297600">
    <property type="component" value="Unassembled WGS sequence"/>
</dbReference>
<reference evidence="2 3" key="1">
    <citation type="submission" date="2022-02" db="EMBL/GenBank/DDBJ databases">
        <title>Mesosutterella porci, a novel member of the family Sutterellaceae from pig feces.</title>
        <authorList>
            <person name="Wylensek D."/>
            <person name="Clavel T."/>
        </authorList>
    </citation>
    <scope>NUCLEOTIDE SEQUENCE [LARGE SCALE GENOMIC DNA]</scope>
    <source>
        <strain evidence="3">oilRF-744-wt-GAM-9</strain>
    </source>
</reference>
<dbReference type="EC" id="6.3.5.-" evidence="1"/>
<comment type="similarity">
    <text evidence="1">Belongs to the GatC family.</text>
</comment>
<keyword evidence="1" id="KW-0648">Protein biosynthesis</keyword>
<dbReference type="Pfam" id="PF02686">
    <property type="entry name" value="GatC"/>
    <property type="match status" value="1"/>
</dbReference>
<evidence type="ECO:0000256" key="1">
    <source>
        <dbReference type="HAMAP-Rule" id="MF_00122"/>
    </source>
</evidence>
<organism evidence="2 3">
    <name type="scientific">Mesosutterella porci</name>
    <dbReference type="NCBI Taxonomy" id="2915351"/>
    <lineage>
        <taxon>Bacteria</taxon>
        <taxon>Pseudomonadati</taxon>
        <taxon>Pseudomonadota</taxon>
        <taxon>Betaproteobacteria</taxon>
        <taxon>Burkholderiales</taxon>
        <taxon>Sutterellaceae</taxon>
        <taxon>Mesosutterella</taxon>
    </lineage>
</organism>
<comment type="catalytic activity">
    <reaction evidence="1">
        <text>L-glutamyl-tRNA(Gln) + L-glutamine + ATP + H2O = L-glutaminyl-tRNA(Gln) + L-glutamate + ADP + phosphate + H(+)</text>
        <dbReference type="Rhea" id="RHEA:17521"/>
        <dbReference type="Rhea" id="RHEA-COMP:9681"/>
        <dbReference type="Rhea" id="RHEA-COMP:9684"/>
        <dbReference type="ChEBI" id="CHEBI:15377"/>
        <dbReference type="ChEBI" id="CHEBI:15378"/>
        <dbReference type="ChEBI" id="CHEBI:29985"/>
        <dbReference type="ChEBI" id="CHEBI:30616"/>
        <dbReference type="ChEBI" id="CHEBI:43474"/>
        <dbReference type="ChEBI" id="CHEBI:58359"/>
        <dbReference type="ChEBI" id="CHEBI:78520"/>
        <dbReference type="ChEBI" id="CHEBI:78521"/>
        <dbReference type="ChEBI" id="CHEBI:456216"/>
    </reaction>
</comment>
<name>A0ABS9MRN6_9BURK</name>
<comment type="function">
    <text evidence="1">Allows the formation of correctly charged Asn-tRNA(Asn) or Gln-tRNA(Gln) through the transamidation of misacylated Asp-tRNA(Asn) or Glu-tRNA(Gln) in organisms which lack either or both of asparaginyl-tRNA or glutaminyl-tRNA synthetases. The reaction takes place in the presence of glutamine and ATP through an activated phospho-Asp-tRNA(Asn) or phospho-Glu-tRNA(Gln).</text>
</comment>
<keyword evidence="1" id="KW-0547">Nucleotide-binding</keyword>
<dbReference type="InterPro" id="IPR036113">
    <property type="entry name" value="Asp/Glu-ADT_sf_sub_c"/>
</dbReference>
<keyword evidence="1" id="KW-0067">ATP-binding</keyword>